<comment type="caution">
    <text evidence="1">The sequence shown here is derived from an EMBL/GenBank/DDBJ whole genome shotgun (WGS) entry which is preliminary data.</text>
</comment>
<name>A0AAN7S3P3_MYCAM</name>
<accession>A0AAN7S3P3</accession>
<evidence type="ECO:0000313" key="1">
    <source>
        <dbReference type="EMBL" id="KAK4818401.1"/>
    </source>
</evidence>
<keyword evidence="2" id="KW-1185">Reference proteome</keyword>
<organism evidence="1 2">
    <name type="scientific">Mycteria americana</name>
    <name type="common">Wood stork</name>
    <dbReference type="NCBI Taxonomy" id="33587"/>
    <lineage>
        <taxon>Eukaryota</taxon>
        <taxon>Metazoa</taxon>
        <taxon>Chordata</taxon>
        <taxon>Craniata</taxon>
        <taxon>Vertebrata</taxon>
        <taxon>Euteleostomi</taxon>
        <taxon>Archelosauria</taxon>
        <taxon>Archosauria</taxon>
        <taxon>Dinosauria</taxon>
        <taxon>Saurischia</taxon>
        <taxon>Theropoda</taxon>
        <taxon>Coelurosauria</taxon>
        <taxon>Aves</taxon>
        <taxon>Neognathae</taxon>
        <taxon>Neoaves</taxon>
        <taxon>Aequornithes</taxon>
        <taxon>Ciconiiformes</taxon>
        <taxon>Ciconiidae</taxon>
        <taxon>Mycteria</taxon>
    </lineage>
</organism>
<sequence>MGTELPAALAERKGVEITTHNSSMKPQLPLALLATQEGSQTSFSLHFQEPEALGGSGKQQHLKLAVLHQSDEHAIQQSHAEVCKSNPPTTSRDIFN</sequence>
<gene>
    <name evidence="1" type="ORF">QYF61_012322</name>
</gene>
<protein>
    <submittedName>
        <fullName evidence="1">Uncharacterized protein</fullName>
    </submittedName>
</protein>
<dbReference type="AlphaFoldDB" id="A0AAN7S3P3"/>
<dbReference type="Proteomes" id="UP001333110">
    <property type="component" value="Unassembled WGS sequence"/>
</dbReference>
<reference evidence="1 2" key="1">
    <citation type="journal article" date="2023" name="J. Hered.">
        <title>Chromosome-level genome of the wood stork (Mycteria americana) provides insight into avian chromosome evolution.</title>
        <authorList>
            <person name="Flamio R. Jr."/>
            <person name="Ramstad K.M."/>
        </authorList>
    </citation>
    <scope>NUCLEOTIDE SEQUENCE [LARGE SCALE GENOMIC DNA]</scope>
    <source>
        <strain evidence="1">JAX WOST 10</strain>
    </source>
</reference>
<proteinExistence type="predicted"/>
<dbReference type="EMBL" id="JAUNZN010000007">
    <property type="protein sequence ID" value="KAK4818401.1"/>
    <property type="molecule type" value="Genomic_DNA"/>
</dbReference>
<evidence type="ECO:0000313" key="2">
    <source>
        <dbReference type="Proteomes" id="UP001333110"/>
    </source>
</evidence>